<dbReference type="GO" id="GO:0005249">
    <property type="term" value="F:voltage-gated potassium channel activity"/>
    <property type="evidence" value="ECO:0007669"/>
    <property type="project" value="InterPro"/>
</dbReference>
<dbReference type="InterPro" id="IPR028325">
    <property type="entry name" value="VG_K_chnl"/>
</dbReference>
<organism evidence="14 15">
    <name type="scientific">Flavobacterium sediminis</name>
    <dbReference type="NCBI Taxonomy" id="2201181"/>
    <lineage>
        <taxon>Bacteria</taxon>
        <taxon>Pseudomonadati</taxon>
        <taxon>Bacteroidota</taxon>
        <taxon>Flavobacteriia</taxon>
        <taxon>Flavobacteriales</taxon>
        <taxon>Flavobacteriaceae</taxon>
        <taxon>Flavobacterium</taxon>
    </lineage>
</organism>
<dbReference type="KEGG" id="fse:DI487_12415"/>
<feature type="transmembrane region" description="Helical" evidence="12">
    <location>
        <begin position="29"/>
        <end position="47"/>
    </location>
</feature>
<dbReference type="PRINTS" id="PR00169">
    <property type="entry name" value="KCHANNEL"/>
</dbReference>
<name>A0A2U8QWN5_9FLAO</name>
<evidence type="ECO:0000256" key="4">
    <source>
        <dbReference type="ARBA" id="ARBA00022692"/>
    </source>
</evidence>
<evidence type="ECO:0000256" key="1">
    <source>
        <dbReference type="ARBA" id="ARBA00004141"/>
    </source>
</evidence>
<reference evidence="14 15" key="1">
    <citation type="submission" date="2018-05" db="EMBL/GenBank/DDBJ databases">
        <title>Flavobacterium sp. MEBiC07310.</title>
        <authorList>
            <person name="Baek K."/>
        </authorList>
    </citation>
    <scope>NUCLEOTIDE SEQUENCE [LARGE SCALE GENOMIC DNA]</scope>
    <source>
        <strain evidence="14 15">MEBiC07310</strain>
    </source>
</reference>
<keyword evidence="8 12" id="KW-1133">Transmembrane helix</keyword>
<dbReference type="AlphaFoldDB" id="A0A2U8QWN5"/>
<dbReference type="PANTHER" id="PTHR11537:SF254">
    <property type="entry name" value="POTASSIUM VOLTAGE-GATED CHANNEL PROTEIN SHAB"/>
    <property type="match status" value="1"/>
</dbReference>
<keyword evidence="2" id="KW-0813">Transport</keyword>
<evidence type="ECO:0000256" key="6">
    <source>
        <dbReference type="ARBA" id="ARBA00022882"/>
    </source>
</evidence>
<evidence type="ECO:0000256" key="10">
    <source>
        <dbReference type="ARBA" id="ARBA00023136"/>
    </source>
</evidence>
<keyword evidence="5" id="KW-0631">Potassium channel</keyword>
<accession>A0A2U8QWN5</accession>
<dbReference type="InterPro" id="IPR027359">
    <property type="entry name" value="Volt_channel_dom_sf"/>
</dbReference>
<evidence type="ECO:0000256" key="7">
    <source>
        <dbReference type="ARBA" id="ARBA00022958"/>
    </source>
</evidence>
<comment type="subcellular location">
    <subcellularLocation>
        <location evidence="1">Membrane</location>
        <topology evidence="1">Multi-pass membrane protein</topology>
    </subcellularLocation>
</comment>
<keyword evidence="9" id="KW-0406">Ion transport</keyword>
<dbReference type="GO" id="GO:0001508">
    <property type="term" value="P:action potential"/>
    <property type="evidence" value="ECO:0007669"/>
    <property type="project" value="TreeGrafter"/>
</dbReference>
<evidence type="ECO:0000256" key="12">
    <source>
        <dbReference type="SAM" id="Phobius"/>
    </source>
</evidence>
<evidence type="ECO:0000313" key="14">
    <source>
        <dbReference type="EMBL" id="AWM14578.1"/>
    </source>
</evidence>
<keyword evidence="10 12" id="KW-0472">Membrane</keyword>
<dbReference type="RefSeq" id="WP_109569936.1">
    <property type="nucleotide sequence ID" value="NZ_CP029463.1"/>
</dbReference>
<feature type="transmembrane region" description="Helical" evidence="12">
    <location>
        <begin position="211"/>
        <end position="234"/>
    </location>
</feature>
<protein>
    <submittedName>
        <fullName evidence="14">Ion transporter</fullName>
    </submittedName>
</protein>
<dbReference type="OrthoDB" id="9799090at2"/>
<keyword evidence="3" id="KW-0633">Potassium transport</keyword>
<keyword evidence="11" id="KW-0407">Ion channel</keyword>
<dbReference type="InterPro" id="IPR005821">
    <property type="entry name" value="Ion_trans_dom"/>
</dbReference>
<feature type="domain" description="Ion transport" evidence="13">
    <location>
        <begin position="28"/>
        <end position="245"/>
    </location>
</feature>
<evidence type="ECO:0000256" key="9">
    <source>
        <dbReference type="ARBA" id="ARBA00023065"/>
    </source>
</evidence>
<dbReference type="SUPFAM" id="SSF81324">
    <property type="entry name" value="Voltage-gated potassium channels"/>
    <property type="match status" value="1"/>
</dbReference>
<feature type="transmembrane region" description="Helical" evidence="12">
    <location>
        <begin position="90"/>
        <end position="111"/>
    </location>
</feature>
<evidence type="ECO:0000256" key="2">
    <source>
        <dbReference type="ARBA" id="ARBA00022448"/>
    </source>
</evidence>
<evidence type="ECO:0000313" key="15">
    <source>
        <dbReference type="Proteomes" id="UP000245429"/>
    </source>
</evidence>
<dbReference type="Gene3D" id="1.10.287.70">
    <property type="match status" value="1"/>
</dbReference>
<evidence type="ECO:0000256" key="3">
    <source>
        <dbReference type="ARBA" id="ARBA00022538"/>
    </source>
</evidence>
<dbReference type="Proteomes" id="UP000245429">
    <property type="component" value="Chromosome"/>
</dbReference>
<evidence type="ECO:0000259" key="13">
    <source>
        <dbReference type="Pfam" id="PF00520"/>
    </source>
</evidence>
<sequence>MQQSNNKWSKIQKKLYTVIYGTDTFAGRMFDLVLLGFILLSVVIVMLESVKEFNTQYHTILYAIEWFITVLFTIEYILRILSNKRPFRYIFSFYGLIDLLSIMPIYLSFFIPQTRVLSVIRALRLLRLFRILNLAHFTGQASNLRLALKASQSKIIVFIYFVMIISILLGTLMYMIEGPSSGFTSIPRSIYWCIVTLTTVGYGDIAPATTIGQFIATIVMILGYGIIAVPTGIVSAEYSHQVRKTNPTKCSHCGTSDHTENAKFCYHCGSALS</sequence>
<proteinExistence type="predicted"/>
<feature type="transmembrane region" description="Helical" evidence="12">
    <location>
        <begin position="59"/>
        <end position="78"/>
    </location>
</feature>
<keyword evidence="7" id="KW-0630">Potassium</keyword>
<feature type="transmembrane region" description="Helical" evidence="12">
    <location>
        <begin position="155"/>
        <end position="176"/>
    </location>
</feature>
<dbReference type="EMBL" id="CP029463">
    <property type="protein sequence ID" value="AWM14578.1"/>
    <property type="molecule type" value="Genomic_DNA"/>
</dbReference>
<evidence type="ECO:0000256" key="11">
    <source>
        <dbReference type="ARBA" id="ARBA00023303"/>
    </source>
</evidence>
<dbReference type="GO" id="GO:0008076">
    <property type="term" value="C:voltage-gated potassium channel complex"/>
    <property type="evidence" value="ECO:0007669"/>
    <property type="project" value="InterPro"/>
</dbReference>
<keyword evidence="6" id="KW-0851">Voltage-gated channel</keyword>
<dbReference type="PANTHER" id="PTHR11537">
    <property type="entry name" value="VOLTAGE-GATED POTASSIUM CHANNEL"/>
    <property type="match status" value="1"/>
</dbReference>
<dbReference type="Gene3D" id="1.20.120.350">
    <property type="entry name" value="Voltage-gated potassium channels. Chain C"/>
    <property type="match status" value="1"/>
</dbReference>
<evidence type="ECO:0000256" key="8">
    <source>
        <dbReference type="ARBA" id="ARBA00022989"/>
    </source>
</evidence>
<keyword evidence="4 12" id="KW-0812">Transmembrane</keyword>
<dbReference type="Pfam" id="PF00520">
    <property type="entry name" value="Ion_trans"/>
    <property type="match status" value="1"/>
</dbReference>
<evidence type="ECO:0000256" key="5">
    <source>
        <dbReference type="ARBA" id="ARBA00022826"/>
    </source>
</evidence>
<gene>
    <name evidence="14" type="ORF">DI487_12415</name>
</gene>
<keyword evidence="15" id="KW-1185">Reference proteome</keyword>